<evidence type="ECO:0000256" key="2">
    <source>
        <dbReference type="ARBA" id="ARBA00022748"/>
    </source>
</evidence>
<dbReference type="SUPFAM" id="SSF52833">
    <property type="entry name" value="Thioredoxin-like"/>
    <property type="match status" value="1"/>
</dbReference>
<dbReference type="Pfam" id="PF14289">
    <property type="entry name" value="DUF4369"/>
    <property type="match status" value="1"/>
</dbReference>
<dbReference type="CDD" id="cd02966">
    <property type="entry name" value="TlpA_like_family"/>
    <property type="match status" value="1"/>
</dbReference>
<keyword evidence="5" id="KW-0732">Signal</keyword>
<dbReference type="InterPro" id="IPR025380">
    <property type="entry name" value="DUF4369"/>
</dbReference>
<dbReference type="GO" id="GO:0030313">
    <property type="term" value="C:cell envelope"/>
    <property type="evidence" value="ECO:0007669"/>
    <property type="project" value="UniProtKB-SubCell"/>
</dbReference>
<comment type="subcellular location">
    <subcellularLocation>
        <location evidence="1">Cell envelope</location>
    </subcellularLocation>
</comment>
<evidence type="ECO:0000256" key="1">
    <source>
        <dbReference type="ARBA" id="ARBA00004196"/>
    </source>
</evidence>
<dbReference type="EMBL" id="JASJOU010000030">
    <property type="protein sequence ID" value="MDJ1506870.1"/>
    <property type="molecule type" value="Genomic_DNA"/>
</dbReference>
<sequence length="375" mass="43095">MKPLLFFISSLFVFLELHAQNLLAVEGHIDSWKNKKVFLLKAVSHKAYGNVYEKIDSVHTRTGKFSFKHPVQEINFYALATEDLSNKVQFIWDTTIQIQGKDIHSITLQSSTLSQSWRTFQQTVINPIREKEQEFEISYHKALKEQDSARVKAIAIQKESVQDQITTKEINYLGRNLKNFLSLHYLTYYWQLMGVEGSQRVINNWPEDLKSHSLATQLLKEIKIADTVNTGNKAPVIITRDVDGIPFNSSTLAGKYILIDFWGTWCGPCIALLPELKEAYLKYKDKNVEFISIAYEKKEDVKNIKPLIRGRYNITWTQLYQEKGNSHQDSIIKKYMIESFPTVVLISPEGKIVSKASSKEGLAKAKQILDSVLEK</sequence>
<dbReference type="InterPro" id="IPR013766">
    <property type="entry name" value="Thioredoxin_domain"/>
</dbReference>
<feature type="signal peptide" evidence="5">
    <location>
        <begin position="1"/>
        <end position="19"/>
    </location>
</feature>
<evidence type="ECO:0000256" key="3">
    <source>
        <dbReference type="ARBA" id="ARBA00023157"/>
    </source>
</evidence>
<dbReference type="Gene3D" id="3.40.30.10">
    <property type="entry name" value="Glutaredoxin"/>
    <property type="match status" value="1"/>
</dbReference>
<protein>
    <submittedName>
        <fullName evidence="7">TlpA disulfide reductase family protein</fullName>
    </submittedName>
</protein>
<keyword evidence="8" id="KW-1185">Reference proteome</keyword>
<dbReference type="Proteomes" id="UP001232063">
    <property type="component" value="Unassembled WGS sequence"/>
</dbReference>
<evidence type="ECO:0000313" key="7">
    <source>
        <dbReference type="EMBL" id="MDJ1506870.1"/>
    </source>
</evidence>
<dbReference type="InterPro" id="IPR036249">
    <property type="entry name" value="Thioredoxin-like_sf"/>
</dbReference>
<dbReference type="PANTHER" id="PTHR42852">
    <property type="entry name" value="THIOL:DISULFIDE INTERCHANGE PROTEIN DSBE"/>
    <property type="match status" value="1"/>
</dbReference>
<dbReference type="RefSeq" id="WP_314520147.1">
    <property type="nucleotide sequence ID" value="NZ_JASJOU010000030.1"/>
</dbReference>
<feature type="chain" id="PRO_5042210175" evidence="5">
    <location>
        <begin position="20"/>
        <end position="375"/>
    </location>
</feature>
<feature type="domain" description="Thioredoxin" evidence="6">
    <location>
        <begin position="228"/>
        <end position="375"/>
    </location>
</feature>
<keyword evidence="3" id="KW-1015">Disulfide bond</keyword>
<dbReference type="AlphaFoldDB" id="A0AAE3RBH3"/>
<dbReference type="PROSITE" id="PS51352">
    <property type="entry name" value="THIOREDOXIN_2"/>
    <property type="match status" value="1"/>
</dbReference>
<keyword evidence="2" id="KW-0201">Cytochrome c-type biogenesis</keyword>
<evidence type="ECO:0000259" key="6">
    <source>
        <dbReference type="PROSITE" id="PS51352"/>
    </source>
</evidence>
<proteinExistence type="predicted"/>
<dbReference type="InterPro" id="IPR012336">
    <property type="entry name" value="Thioredoxin-like_fold"/>
</dbReference>
<name>A0AAE3RBH3_9BACT</name>
<evidence type="ECO:0000313" key="8">
    <source>
        <dbReference type="Proteomes" id="UP001232063"/>
    </source>
</evidence>
<evidence type="ECO:0000256" key="4">
    <source>
        <dbReference type="ARBA" id="ARBA00023284"/>
    </source>
</evidence>
<keyword evidence="4" id="KW-0676">Redox-active center</keyword>
<organism evidence="7 8">
    <name type="scientific">Xanthocytophaga agilis</name>
    <dbReference type="NCBI Taxonomy" id="3048010"/>
    <lineage>
        <taxon>Bacteria</taxon>
        <taxon>Pseudomonadati</taxon>
        <taxon>Bacteroidota</taxon>
        <taxon>Cytophagia</taxon>
        <taxon>Cytophagales</taxon>
        <taxon>Rhodocytophagaceae</taxon>
        <taxon>Xanthocytophaga</taxon>
    </lineage>
</organism>
<gene>
    <name evidence="7" type="ORF">QNI22_39905</name>
</gene>
<dbReference type="GO" id="GO:0017004">
    <property type="term" value="P:cytochrome complex assembly"/>
    <property type="evidence" value="ECO:0007669"/>
    <property type="project" value="UniProtKB-KW"/>
</dbReference>
<reference evidence="7" key="1">
    <citation type="submission" date="2023-05" db="EMBL/GenBank/DDBJ databases">
        <authorList>
            <person name="Zhang X."/>
        </authorList>
    </citation>
    <scope>NUCLEOTIDE SEQUENCE</scope>
    <source>
        <strain evidence="7">BD1B2-1</strain>
    </source>
</reference>
<dbReference type="InterPro" id="IPR050553">
    <property type="entry name" value="Thioredoxin_ResA/DsbE_sf"/>
</dbReference>
<dbReference type="Pfam" id="PF13905">
    <property type="entry name" value="Thioredoxin_8"/>
    <property type="match status" value="1"/>
</dbReference>
<comment type="caution">
    <text evidence="7">The sequence shown here is derived from an EMBL/GenBank/DDBJ whole genome shotgun (WGS) entry which is preliminary data.</text>
</comment>
<dbReference type="PANTHER" id="PTHR42852:SF6">
    <property type="entry name" value="THIOL:DISULFIDE INTERCHANGE PROTEIN DSBE"/>
    <property type="match status" value="1"/>
</dbReference>
<accession>A0AAE3RBH3</accession>
<evidence type="ECO:0000256" key="5">
    <source>
        <dbReference type="SAM" id="SignalP"/>
    </source>
</evidence>